<protein>
    <submittedName>
        <fullName evidence="1">Uncharacterized protein</fullName>
    </submittedName>
</protein>
<gene>
    <name evidence="1" type="ORF">GTW23_02430</name>
</gene>
<reference evidence="1 2" key="1">
    <citation type="submission" date="2020-01" db="EMBL/GenBank/DDBJ databases">
        <title>Genomes of bacteria type strains.</title>
        <authorList>
            <person name="Chen J."/>
            <person name="Zhu S."/>
            <person name="Yang J."/>
        </authorList>
    </citation>
    <scope>NUCLEOTIDE SEQUENCE [LARGE SCALE GENOMIC DNA]</scope>
    <source>
        <strain evidence="1 2">DSM 16655</strain>
    </source>
</reference>
<evidence type="ECO:0000313" key="1">
    <source>
        <dbReference type="EMBL" id="MCO6407018.1"/>
    </source>
</evidence>
<keyword evidence="2" id="KW-1185">Reference proteome</keyword>
<accession>A0ABT1CM46</accession>
<dbReference type="Proteomes" id="UP001320715">
    <property type="component" value="Unassembled WGS sequence"/>
</dbReference>
<comment type="caution">
    <text evidence="1">The sequence shown here is derived from an EMBL/GenBank/DDBJ whole genome shotgun (WGS) entry which is preliminary data.</text>
</comment>
<evidence type="ECO:0000313" key="2">
    <source>
        <dbReference type="Proteomes" id="UP001320715"/>
    </source>
</evidence>
<sequence length="409" mass="46146">MIILFSLPTAMNLITKSSATTEYISGDFNDIAQPMSASTIAVRQDVGIYPVKEIKCDGFCLHALLTGVADRILMLPTKHPFAEIDPELELLSYRFEKRDSCPIVNINPNSSQFSLPRKPGDNRKQQNAAEEARLRISEGQCLIEEKARLSDADIILSRGQFYSADTRKIYSYSLTADTFSVHRITAHIPNVKGEFELVFRSTTGQYMPLFAPLIPTFVSSGQLHVKPGWLRTKESLKASRQGAQTSDWVYFLTATLGLDLELKTDDLNKRYRQLINVILDNINPPSAADVSTIESYFRQLNTWKKPGMGKADHDLISRIMDRPDFPPPPKLYAVTRRLIDGGDRQQMNNWVTKMIDRYESGQTWSGDLPVNWTMGIERIHGGLKETPANHTKAYSDQLAKLASELDMQK</sequence>
<dbReference type="RefSeq" id="WP_252914486.1">
    <property type="nucleotide sequence ID" value="NZ_JAAAML010000001.1"/>
</dbReference>
<organism evidence="1 2">
    <name type="scientific">Hoeflea alexandrii</name>
    <dbReference type="NCBI Taxonomy" id="288436"/>
    <lineage>
        <taxon>Bacteria</taxon>
        <taxon>Pseudomonadati</taxon>
        <taxon>Pseudomonadota</taxon>
        <taxon>Alphaproteobacteria</taxon>
        <taxon>Hyphomicrobiales</taxon>
        <taxon>Rhizobiaceae</taxon>
        <taxon>Hoeflea</taxon>
    </lineage>
</organism>
<proteinExistence type="predicted"/>
<dbReference type="EMBL" id="JAAAML010000001">
    <property type="protein sequence ID" value="MCO6407018.1"/>
    <property type="molecule type" value="Genomic_DNA"/>
</dbReference>
<name>A0ABT1CM46_9HYPH</name>